<dbReference type="GO" id="GO:0005524">
    <property type="term" value="F:ATP binding"/>
    <property type="evidence" value="ECO:0007669"/>
    <property type="project" value="InterPro"/>
</dbReference>
<proteinExistence type="predicted"/>
<evidence type="ECO:0000259" key="1">
    <source>
        <dbReference type="PROSITE" id="PS50011"/>
    </source>
</evidence>
<accession>A0A0D0D452</accession>
<dbReference type="InterPro" id="IPR001245">
    <property type="entry name" value="Ser-Thr/Tyr_kinase_cat_dom"/>
</dbReference>
<reference evidence="3" key="2">
    <citation type="submission" date="2015-01" db="EMBL/GenBank/DDBJ databases">
        <title>Evolutionary Origins and Diversification of the Mycorrhizal Mutualists.</title>
        <authorList>
            <consortium name="DOE Joint Genome Institute"/>
            <consortium name="Mycorrhizal Genomics Consortium"/>
            <person name="Kohler A."/>
            <person name="Kuo A."/>
            <person name="Nagy L.G."/>
            <person name="Floudas D."/>
            <person name="Copeland A."/>
            <person name="Barry K.W."/>
            <person name="Cichocki N."/>
            <person name="Veneault-Fourrey C."/>
            <person name="LaButti K."/>
            <person name="Lindquist E.A."/>
            <person name="Lipzen A."/>
            <person name="Lundell T."/>
            <person name="Morin E."/>
            <person name="Murat C."/>
            <person name="Riley R."/>
            <person name="Ohm R."/>
            <person name="Sun H."/>
            <person name="Tunlid A."/>
            <person name="Henrissat B."/>
            <person name="Grigoriev I.V."/>
            <person name="Hibbett D.S."/>
            <person name="Martin F."/>
        </authorList>
    </citation>
    <scope>NUCLEOTIDE SEQUENCE [LARGE SCALE GENOMIC DNA]</scope>
    <source>
        <strain evidence="3">Ve08.2h10</strain>
    </source>
</reference>
<evidence type="ECO:0000313" key="3">
    <source>
        <dbReference type="Proteomes" id="UP000054538"/>
    </source>
</evidence>
<name>A0A0D0D452_9AGAM</name>
<reference evidence="2 3" key="1">
    <citation type="submission" date="2014-04" db="EMBL/GenBank/DDBJ databases">
        <authorList>
            <consortium name="DOE Joint Genome Institute"/>
            <person name="Kuo A."/>
            <person name="Kohler A."/>
            <person name="Jargeat P."/>
            <person name="Nagy L.G."/>
            <person name="Floudas D."/>
            <person name="Copeland A."/>
            <person name="Barry K.W."/>
            <person name="Cichocki N."/>
            <person name="Veneault-Fourrey C."/>
            <person name="LaButti K."/>
            <person name="Lindquist E.A."/>
            <person name="Lipzen A."/>
            <person name="Lundell T."/>
            <person name="Morin E."/>
            <person name="Murat C."/>
            <person name="Sun H."/>
            <person name="Tunlid A."/>
            <person name="Henrissat B."/>
            <person name="Grigoriev I.V."/>
            <person name="Hibbett D.S."/>
            <person name="Martin F."/>
            <person name="Nordberg H.P."/>
            <person name="Cantor M.N."/>
            <person name="Hua S.X."/>
        </authorList>
    </citation>
    <scope>NUCLEOTIDE SEQUENCE [LARGE SCALE GENOMIC DNA]</scope>
    <source>
        <strain evidence="2 3">Ve08.2h10</strain>
    </source>
</reference>
<dbReference type="Gene3D" id="1.10.510.10">
    <property type="entry name" value="Transferase(Phosphotransferase) domain 1"/>
    <property type="match status" value="2"/>
</dbReference>
<dbReference type="AlphaFoldDB" id="A0A0D0D452"/>
<dbReference type="EMBL" id="KN828581">
    <property type="protein sequence ID" value="KIK74759.1"/>
    <property type="molecule type" value="Genomic_DNA"/>
</dbReference>
<dbReference type="InParanoid" id="A0A0D0D452"/>
<dbReference type="PANTHER" id="PTHR44329">
    <property type="entry name" value="SERINE/THREONINE-PROTEIN KINASE TNNI3K-RELATED"/>
    <property type="match status" value="1"/>
</dbReference>
<dbReference type="SUPFAM" id="SSF56112">
    <property type="entry name" value="Protein kinase-like (PK-like)"/>
    <property type="match status" value="1"/>
</dbReference>
<dbReference type="GO" id="GO:0004674">
    <property type="term" value="F:protein serine/threonine kinase activity"/>
    <property type="evidence" value="ECO:0007669"/>
    <property type="project" value="TreeGrafter"/>
</dbReference>
<dbReference type="InterPro" id="IPR000719">
    <property type="entry name" value="Prot_kinase_dom"/>
</dbReference>
<dbReference type="InterPro" id="IPR011009">
    <property type="entry name" value="Kinase-like_dom_sf"/>
</dbReference>
<evidence type="ECO:0000313" key="2">
    <source>
        <dbReference type="EMBL" id="KIK74759.1"/>
    </source>
</evidence>
<dbReference type="HOGENOM" id="CLU_000288_7_18_1"/>
<dbReference type="Pfam" id="PF07714">
    <property type="entry name" value="PK_Tyr_Ser-Thr"/>
    <property type="match status" value="2"/>
</dbReference>
<organism evidence="2 3">
    <name type="scientific">Paxillus rubicundulus Ve08.2h10</name>
    <dbReference type="NCBI Taxonomy" id="930991"/>
    <lineage>
        <taxon>Eukaryota</taxon>
        <taxon>Fungi</taxon>
        <taxon>Dikarya</taxon>
        <taxon>Basidiomycota</taxon>
        <taxon>Agaricomycotina</taxon>
        <taxon>Agaricomycetes</taxon>
        <taxon>Agaricomycetidae</taxon>
        <taxon>Boletales</taxon>
        <taxon>Paxilineae</taxon>
        <taxon>Paxillaceae</taxon>
        <taxon>Paxillus</taxon>
    </lineage>
</organism>
<dbReference type="InterPro" id="IPR051681">
    <property type="entry name" value="Ser/Thr_Kinases-Pseudokinases"/>
</dbReference>
<sequence>MYIFQHHKLTVAVKTIRGHREDNSRPVKTKTLHDQVERWKTLAHKNVLPVYGTTLEFGPLPSLVCPWVNGGTLTRYLETHPGLSLERRAFRGSHAWATQWSNVLMDRNGNAYLADFGLLPIVLEFRAVPYLSTTIGSSVRWAAPELFQIPDAASAPPLQLSMDSDIYSFSSVMLQVLSGNVPYHTFKRDEQVLYAVARTIKPDRPQASNLTDNYWEFIQVCWSPRRENKRPSATDVSTFLATQHLS</sequence>
<gene>
    <name evidence="2" type="ORF">PAXRUDRAFT_19559</name>
</gene>
<feature type="domain" description="Protein kinase" evidence="1">
    <location>
        <begin position="1"/>
        <end position="240"/>
    </location>
</feature>
<dbReference type="Proteomes" id="UP000054538">
    <property type="component" value="Unassembled WGS sequence"/>
</dbReference>
<keyword evidence="3" id="KW-1185">Reference proteome</keyword>
<protein>
    <recommendedName>
        <fullName evidence="1">Protein kinase domain-containing protein</fullName>
    </recommendedName>
</protein>
<dbReference type="OrthoDB" id="4062651at2759"/>
<dbReference type="PROSITE" id="PS50011">
    <property type="entry name" value="PROTEIN_KINASE_DOM"/>
    <property type="match status" value="1"/>
</dbReference>
<dbReference type="STRING" id="930991.A0A0D0D452"/>